<comment type="caution">
    <text evidence="3">The sequence shown here is derived from an EMBL/GenBank/DDBJ whole genome shotgun (WGS) entry which is preliminary data.</text>
</comment>
<dbReference type="Proteomes" id="UP000297564">
    <property type="component" value="Unassembled WGS sequence"/>
</dbReference>
<keyword evidence="4" id="KW-1185">Reference proteome</keyword>
<gene>
    <name evidence="3" type="ORF">EZ242_16180</name>
</gene>
<evidence type="ECO:0000313" key="3">
    <source>
        <dbReference type="EMBL" id="TFY97986.1"/>
    </source>
</evidence>
<dbReference type="RefSeq" id="WP_135286219.1">
    <property type="nucleotide sequence ID" value="NZ_SMLL01000006.1"/>
</dbReference>
<feature type="signal peptide" evidence="1">
    <location>
        <begin position="1"/>
        <end position="23"/>
    </location>
</feature>
<evidence type="ECO:0000313" key="4">
    <source>
        <dbReference type="Proteomes" id="UP000297564"/>
    </source>
</evidence>
<accession>A0A4Z0BF79</accession>
<evidence type="ECO:0000256" key="1">
    <source>
        <dbReference type="SAM" id="SignalP"/>
    </source>
</evidence>
<dbReference type="OrthoDB" id="5502931at2"/>
<dbReference type="InterPro" id="IPR025491">
    <property type="entry name" value="DUF4382"/>
</dbReference>
<name>A0A4Z0BF79_9BURK</name>
<protein>
    <submittedName>
        <fullName evidence="3">DUF4382 domain-containing protein</fullName>
    </submittedName>
</protein>
<reference evidence="3 4" key="1">
    <citation type="submission" date="2019-03" db="EMBL/GenBank/DDBJ databases">
        <title>Ramlibacter rhizophilus CCTCC AB2015357, whole genome shotgun sequence.</title>
        <authorList>
            <person name="Zhang X."/>
            <person name="Feng G."/>
            <person name="Zhu H."/>
        </authorList>
    </citation>
    <scope>NUCLEOTIDE SEQUENCE [LARGE SCALE GENOMIC DNA]</scope>
    <source>
        <strain evidence="3 4">CCTCC AB2015357</strain>
    </source>
</reference>
<keyword evidence="1" id="KW-0732">Signal</keyword>
<proteinExistence type="predicted"/>
<dbReference type="AlphaFoldDB" id="A0A4Z0BF79"/>
<dbReference type="EMBL" id="SMLL01000006">
    <property type="protein sequence ID" value="TFY97986.1"/>
    <property type="molecule type" value="Genomic_DNA"/>
</dbReference>
<organism evidence="3 4">
    <name type="scientific">Ramlibacter rhizophilus</name>
    <dbReference type="NCBI Taxonomy" id="1781167"/>
    <lineage>
        <taxon>Bacteria</taxon>
        <taxon>Pseudomonadati</taxon>
        <taxon>Pseudomonadota</taxon>
        <taxon>Betaproteobacteria</taxon>
        <taxon>Burkholderiales</taxon>
        <taxon>Comamonadaceae</taxon>
        <taxon>Ramlibacter</taxon>
    </lineage>
</organism>
<evidence type="ECO:0000259" key="2">
    <source>
        <dbReference type="Pfam" id="PF14321"/>
    </source>
</evidence>
<feature type="domain" description="DUF4382" evidence="2">
    <location>
        <begin position="38"/>
        <end position="177"/>
    </location>
</feature>
<dbReference type="Pfam" id="PF14321">
    <property type="entry name" value="DUF4382"/>
    <property type="match status" value="1"/>
</dbReference>
<feature type="chain" id="PRO_5021227533" evidence="1">
    <location>
        <begin position="24"/>
        <end position="311"/>
    </location>
</feature>
<sequence length="311" mass="32281">MPRLLARHGPPLLLALAALGACGGGGGDPGSLPIAGGTGAIALNVTDAPVDGLVRAVVQFSGVALKRFGQDEQVFTFDPPLRIDLLALQGFESAPLLPSTLVNAGPYESLRLVVDADRDSLESYVVLPGGAQRPLYLPSGAESGLRVTRGFSVPPGGPVALTIDFDLRKSLGEPDSALGPFPLRPALRLVNNSSIGGIQGTAGVAALADASCPFPANPELNVNLVYVFDGFGTQPDDIDGGGVEPVTTGRLQRNSLGAWFYRIGFLPPGQYTVAFTCQGASEDPQRSDNLVFLGARNVLVVTDQVTSADFF</sequence>
<dbReference type="PROSITE" id="PS51257">
    <property type="entry name" value="PROKAR_LIPOPROTEIN"/>
    <property type="match status" value="1"/>
</dbReference>